<proteinExistence type="predicted"/>
<dbReference type="Proteomes" id="UP000198211">
    <property type="component" value="Unassembled WGS sequence"/>
</dbReference>
<organism evidence="1 2">
    <name type="scientific">Phytophthora megakarya</name>
    <dbReference type="NCBI Taxonomy" id="4795"/>
    <lineage>
        <taxon>Eukaryota</taxon>
        <taxon>Sar</taxon>
        <taxon>Stramenopiles</taxon>
        <taxon>Oomycota</taxon>
        <taxon>Peronosporomycetes</taxon>
        <taxon>Peronosporales</taxon>
        <taxon>Peronosporaceae</taxon>
        <taxon>Phytophthora</taxon>
    </lineage>
</organism>
<evidence type="ECO:0000313" key="1">
    <source>
        <dbReference type="EMBL" id="OWZ05823.1"/>
    </source>
</evidence>
<dbReference type="OrthoDB" id="129547at2759"/>
<sequence length="92" mass="10577">MCVMHVLPDPADDHYAVHEANYISLEDYAHELHSCLKPSVIELDYTASNVKNSSFVGDQQRRLDARYHRQRMGWCVTSMSKGTHQLSNERGK</sequence>
<comment type="caution">
    <text evidence="1">The sequence shown here is derived from an EMBL/GenBank/DDBJ whole genome shotgun (WGS) entry which is preliminary data.</text>
</comment>
<dbReference type="AlphaFoldDB" id="A0A225VK85"/>
<accession>A0A225VK85</accession>
<reference evidence="2" key="1">
    <citation type="submission" date="2017-03" db="EMBL/GenBank/DDBJ databases">
        <title>Phytopthora megakarya and P. palmivora, two closely related causual agents of cacao black pod achieved similar genome size and gene model numbers by different mechanisms.</title>
        <authorList>
            <person name="Ali S."/>
            <person name="Shao J."/>
            <person name="Larry D.J."/>
            <person name="Kronmiller B."/>
            <person name="Shen D."/>
            <person name="Strem M.D."/>
            <person name="Melnick R.L."/>
            <person name="Guiltinan M.J."/>
            <person name="Tyler B.M."/>
            <person name="Meinhardt L.W."/>
            <person name="Bailey B.A."/>
        </authorList>
    </citation>
    <scope>NUCLEOTIDE SEQUENCE [LARGE SCALE GENOMIC DNA]</scope>
    <source>
        <strain evidence="2">zdho120</strain>
    </source>
</reference>
<gene>
    <name evidence="1" type="ORF">PHMEG_00022014</name>
</gene>
<protein>
    <submittedName>
        <fullName evidence="1">Uncharacterized protein</fullName>
    </submittedName>
</protein>
<dbReference type="EMBL" id="NBNE01004237">
    <property type="protein sequence ID" value="OWZ05823.1"/>
    <property type="molecule type" value="Genomic_DNA"/>
</dbReference>
<name>A0A225VK85_9STRA</name>
<evidence type="ECO:0000313" key="2">
    <source>
        <dbReference type="Proteomes" id="UP000198211"/>
    </source>
</evidence>
<keyword evidence="2" id="KW-1185">Reference proteome</keyword>